<dbReference type="InParanoid" id="F4X0F1"/>
<evidence type="ECO:0000256" key="1">
    <source>
        <dbReference type="SAM" id="MobiDB-lite"/>
    </source>
</evidence>
<feature type="compositionally biased region" description="Basic and acidic residues" evidence="1">
    <location>
        <begin position="212"/>
        <end position="222"/>
    </location>
</feature>
<gene>
    <name evidence="2" type="ORF">G5I_11851</name>
</gene>
<organism evidence="3">
    <name type="scientific">Acromyrmex echinatior</name>
    <name type="common">Panamanian leafcutter ant</name>
    <name type="synonym">Acromyrmex octospinosus echinatior</name>
    <dbReference type="NCBI Taxonomy" id="103372"/>
    <lineage>
        <taxon>Eukaryota</taxon>
        <taxon>Metazoa</taxon>
        <taxon>Ecdysozoa</taxon>
        <taxon>Arthropoda</taxon>
        <taxon>Hexapoda</taxon>
        <taxon>Insecta</taxon>
        <taxon>Pterygota</taxon>
        <taxon>Neoptera</taxon>
        <taxon>Endopterygota</taxon>
        <taxon>Hymenoptera</taxon>
        <taxon>Apocrita</taxon>
        <taxon>Aculeata</taxon>
        <taxon>Formicoidea</taxon>
        <taxon>Formicidae</taxon>
        <taxon>Myrmicinae</taxon>
        <taxon>Acromyrmex</taxon>
    </lineage>
</organism>
<feature type="region of interest" description="Disordered" evidence="1">
    <location>
        <begin position="203"/>
        <end position="222"/>
    </location>
</feature>
<dbReference type="AlphaFoldDB" id="F4X0F1"/>
<dbReference type="EMBL" id="GL888498">
    <property type="protein sequence ID" value="EGI60060.1"/>
    <property type="molecule type" value="Genomic_DNA"/>
</dbReference>
<sequence length="243" mass="26988">MTMVRTECLGPRLDGAFGHAKSRSDRGQFVDVIDENASRAGGVSESVEWSSGRPVVIFNFSIKAQISWQYGNSSSVSKGPGLKGDVEFLLAPTKGSILGRILKSVGGHVDAAPALSLHLRLRDDGTQEETVHDRIVTSFERIECIGRDKDFNARYVDMLGDFNARSLYLAPRPPLSRLIWYGRMTKDARDYCAAARRETHPECGRYPARVSPPDDKMTGDETGPHVMCGHYPRYAREQHAPHQ</sequence>
<proteinExistence type="predicted"/>
<reference evidence="2" key="1">
    <citation type="submission" date="2011-02" db="EMBL/GenBank/DDBJ databases">
        <title>The genome of the leaf-cutting ant Acromyrmex echinatior suggests key adaptations to social evolution and fungus farming.</title>
        <authorList>
            <person name="Nygaard S."/>
            <person name="Zhang G."/>
        </authorList>
    </citation>
    <scope>NUCLEOTIDE SEQUENCE</scope>
</reference>
<evidence type="ECO:0000313" key="3">
    <source>
        <dbReference type="Proteomes" id="UP000007755"/>
    </source>
</evidence>
<accession>F4X0F1</accession>
<keyword evidence="3" id="KW-1185">Reference proteome</keyword>
<protein>
    <submittedName>
        <fullName evidence="2">Uncharacterized protein</fullName>
    </submittedName>
</protein>
<name>F4X0F1_ACREC</name>
<dbReference type="Proteomes" id="UP000007755">
    <property type="component" value="Unassembled WGS sequence"/>
</dbReference>
<evidence type="ECO:0000313" key="2">
    <source>
        <dbReference type="EMBL" id="EGI60060.1"/>
    </source>
</evidence>